<sequence>MDDVDHETQALLEQLGAQLVTKKSTIRQLKKDGSAPEVVSSAVKEMKELQAKVDALRAKVAGPEFDRAGMEDVMVRRMIVVPSFEIHGGTSGFFDFGPVGCALKDNILQVWKRHFVYQERMLQVEATCLTMSAVLETSGHVERFVDLMCKDPETGFCYRADKLLEDHLENLIETSPEMPKEEKEDLWRIHRQADAFSPEELGDLINNRFKITAPDTGNVLTAPFPFNLMFKTQIGPQGNAFGFLRPETAQGIFVNFKRLLDFNNGRVPFAAAQIGLGFRNEISPRAGLIRVREFQMAEIEHFVHPEFKDHPKFATVQDIVLNLFSSKNQMETGKILKISVGEAVSTGIIANETLAYFMARTHLFLEKIGVDMKRVRFRQHLPTEMAHYACECWDAEIHVSYGWVECVGHADRACYDLKVHAEATKANLMATRALDPPKMVEYAKIKADKKTMGKVFKRESAVILAHLEEIPVDETMKIFETLTAGEPVDVVVDGKTFQLQPGMIQQVTRTTKRIQEEKFYPSVIEPSFGIGRIMYALLEHSFYLRGDDGEESSKKKEKGVVDRTVFRFNAFVAPVKCGICPLLKKPELEEIAFSITDKLIDNNLYSQCDNTSAAIGRKYSRLDEIGVPFCSTVDAESLENGSVTLRERDSQQQVRLPSAEVLVRTVHDLCAGNTTWEDVVKSFGLIN</sequence>
<dbReference type="InterPro" id="IPR004154">
    <property type="entry name" value="Anticodon-bd"/>
</dbReference>
<dbReference type="Gene3D" id="3.30.930.10">
    <property type="entry name" value="Bira Bifunctional Protein, Domain 2"/>
    <property type="match status" value="1"/>
</dbReference>
<feature type="domain" description="Aminoacyl-transfer RNA synthetases class-II family profile" evidence="13">
    <location>
        <begin position="243"/>
        <end position="574"/>
    </location>
</feature>
<keyword evidence="8" id="KW-0067">ATP-binding</keyword>
<evidence type="ECO:0000256" key="4">
    <source>
        <dbReference type="ARBA" id="ARBA00012829"/>
    </source>
</evidence>
<keyword evidence="12" id="KW-0175">Coiled coil</keyword>
<evidence type="ECO:0000256" key="10">
    <source>
        <dbReference type="ARBA" id="ARBA00023146"/>
    </source>
</evidence>
<dbReference type="InterPro" id="IPR002314">
    <property type="entry name" value="aa-tRNA-synt_IIb"/>
</dbReference>
<evidence type="ECO:0000259" key="13">
    <source>
        <dbReference type="PROSITE" id="PS50862"/>
    </source>
</evidence>
<dbReference type="InterPro" id="IPR027031">
    <property type="entry name" value="Gly-tRNA_synthase/POLG2"/>
</dbReference>
<keyword evidence="6" id="KW-0436">Ligase</keyword>
<evidence type="ECO:0000256" key="2">
    <source>
        <dbReference type="ARBA" id="ARBA00008226"/>
    </source>
</evidence>
<comment type="subcellular location">
    <subcellularLocation>
        <location evidence="1">Cytoplasm</location>
    </subcellularLocation>
</comment>
<evidence type="ECO:0000256" key="3">
    <source>
        <dbReference type="ARBA" id="ARBA00011738"/>
    </source>
</evidence>
<dbReference type="GO" id="GO:0005739">
    <property type="term" value="C:mitochondrion"/>
    <property type="evidence" value="ECO:0007669"/>
    <property type="project" value="TreeGrafter"/>
</dbReference>
<organism evidence="14">
    <name type="scientific">Mucochytrium quahogii</name>
    <dbReference type="NCBI Taxonomy" id="96639"/>
    <lineage>
        <taxon>Eukaryota</taxon>
        <taxon>Sar</taxon>
        <taxon>Stramenopiles</taxon>
        <taxon>Bigyra</taxon>
        <taxon>Labyrinthulomycetes</taxon>
        <taxon>Thraustochytrida</taxon>
        <taxon>Thraustochytriidae</taxon>
        <taxon>Mucochytrium</taxon>
    </lineage>
</organism>
<dbReference type="InterPro" id="IPR002315">
    <property type="entry name" value="tRNA-synt_gly"/>
</dbReference>
<keyword evidence="7" id="KW-0547">Nucleotide-binding</keyword>
<dbReference type="InterPro" id="IPR033731">
    <property type="entry name" value="GlyRS-like_core"/>
</dbReference>
<dbReference type="Gene3D" id="3.30.40.230">
    <property type="match status" value="1"/>
</dbReference>
<evidence type="ECO:0000256" key="7">
    <source>
        <dbReference type="ARBA" id="ARBA00022741"/>
    </source>
</evidence>
<dbReference type="FunFam" id="3.30.40.230:FF:000001">
    <property type="entry name" value="Glycine--tRNA ligase"/>
    <property type="match status" value="1"/>
</dbReference>
<protein>
    <recommendedName>
        <fullName evidence="4">glycine--tRNA ligase</fullName>
        <ecNumber evidence="4">6.1.1.14</ecNumber>
    </recommendedName>
    <alternativeName>
        <fullName evidence="11">Diadenosine tetraphosphate synthetase</fullName>
    </alternativeName>
</protein>
<dbReference type="AlphaFoldDB" id="A0A7S2WQ73"/>
<dbReference type="FunFam" id="3.40.50.800:FF:000004">
    <property type="entry name" value="Glycine--tRNA ligase 2"/>
    <property type="match status" value="1"/>
</dbReference>
<dbReference type="GO" id="GO:0004820">
    <property type="term" value="F:glycine-tRNA ligase activity"/>
    <property type="evidence" value="ECO:0007669"/>
    <property type="project" value="UniProtKB-EC"/>
</dbReference>
<dbReference type="Pfam" id="PF00587">
    <property type="entry name" value="tRNA-synt_2b"/>
    <property type="match status" value="1"/>
</dbReference>
<dbReference type="GO" id="GO:0070150">
    <property type="term" value="P:mitochondrial glycyl-tRNA aminoacylation"/>
    <property type="evidence" value="ECO:0007669"/>
    <property type="project" value="TreeGrafter"/>
</dbReference>
<dbReference type="PROSITE" id="PS50862">
    <property type="entry name" value="AA_TRNA_LIGASE_II"/>
    <property type="match status" value="1"/>
</dbReference>
<feature type="coiled-coil region" evidence="12">
    <location>
        <begin position="12"/>
        <end position="59"/>
    </location>
</feature>
<evidence type="ECO:0000313" key="14">
    <source>
        <dbReference type="EMBL" id="CAD9701066.1"/>
    </source>
</evidence>
<accession>A0A7S2WQ73</accession>
<evidence type="ECO:0000256" key="5">
    <source>
        <dbReference type="ARBA" id="ARBA00022490"/>
    </source>
</evidence>
<gene>
    <name evidence="14" type="ORF">QSP1433_LOCUS14451</name>
</gene>
<evidence type="ECO:0000256" key="12">
    <source>
        <dbReference type="SAM" id="Coils"/>
    </source>
</evidence>
<evidence type="ECO:0000256" key="6">
    <source>
        <dbReference type="ARBA" id="ARBA00022598"/>
    </source>
</evidence>
<comment type="similarity">
    <text evidence="2">Belongs to the class-II aminoacyl-tRNA synthetase family.</text>
</comment>
<comment type="subunit">
    <text evidence="3">Homodimer.</text>
</comment>
<dbReference type="NCBIfam" id="TIGR00389">
    <property type="entry name" value="glyS_dimeric"/>
    <property type="match status" value="1"/>
</dbReference>
<dbReference type="PRINTS" id="PR01043">
    <property type="entry name" value="TRNASYNTHGLY"/>
</dbReference>
<dbReference type="CDD" id="cd00774">
    <property type="entry name" value="GlyRS-like_core"/>
    <property type="match status" value="1"/>
</dbReference>
<dbReference type="InterPro" id="IPR006195">
    <property type="entry name" value="aa-tRNA-synth_II"/>
</dbReference>
<evidence type="ECO:0000256" key="11">
    <source>
        <dbReference type="ARBA" id="ARBA00030057"/>
    </source>
</evidence>
<dbReference type="SUPFAM" id="SSF55681">
    <property type="entry name" value="Class II aaRS and biotin synthetases"/>
    <property type="match status" value="1"/>
</dbReference>
<evidence type="ECO:0000256" key="9">
    <source>
        <dbReference type="ARBA" id="ARBA00022917"/>
    </source>
</evidence>
<keyword evidence="5" id="KW-0963">Cytoplasm</keyword>
<dbReference type="Gene3D" id="3.30.720.200">
    <property type="match status" value="1"/>
</dbReference>
<dbReference type="InterPro" id="IPR036621">
    <property type="entry name" value="Anticodon-bd_dom_sf"/>
</dbReference>
<dbReference type="EC" id="6.1.1.14" evidence="4"/>
<dbReference type="NCBIfam" id="NF003211">
    <property type="entry name" value="PRK04173.1"/>
    <property type="match status" value="1"/>
</dbReference>
<dbReference type="SUPFAM" id="SSF52954">
    <property type="entry name" value="Class II aaRS ABD-related"/>
    <property type="match status" value="1"/>
</dbReference>
<reference evidence="14" key="1">
    <citation type="submission" date="2021-01" db="EMBL/GenBank/DDBJ databases">
        <authorList>
            <person name="Corre E."/>
            <person name="Pelletier E."/>
            <person name="Niang G."/>
            <person name="Scheremetjew M."/>
            <person name="Finn R."/>
            <person name="Kale V."/>
            <person name="Holt S."/>
            <person name="Cochrane G."/>
            <person name="Meng A."/>
            <person name="Brown T."/>
            <person name="Cohen L."/>
        </authorList>
    </citation>
    <scope>NUCLEOTIDE SEQUENCE</scope>
    <source>
        <strain evidence="14">NY070348D</strain>
    </source>
</reference>
<keyword evidence="9" id="KW-0648">Protein biosynthesis</keyword>
<dbReference type="PANTHER" id="PTHR10745">
    <property type="entry name" value="GLYCYL-TRNA SYNTHETASE/DNA POLYMERASE SUBUNIT GAMMA-2"/>
    <property type="match status" value="1"/>
</dbReference>
<evidence type="ECO:0000256" key="8">
    <source>
        <dbReference type="ARBA" id="ARBA00022840"/>
    </source>
</evidence>
<dbReference type="GO" id="GO:0005524">
    <property type="term" value="F:ATP binding"/>
    <property type="evidence" value="ECO:0007669"/>
    <property type="project" value="UniProtKB-KW"/>
</dbReference>
<keyword evidence="10" id="KW-0030">Aminoacyl-tRNA synthetase</keyword>
<dbReference type="Pfam" id="PF03129">
    <property type="entry name" value="HGTP_anticodon"/>
    <property type="match status" value="1"/>
</dbReference>
<evidence type="ECO:0000256" key="1">
    <source>
        <dbReference type="ARBA" id="ARBA00004496"/>
    </source>
</evidence>
<dbReference type="FunFam" id="3.30.930.10:FF:000010">
    <property type="entry name" value="Glycyl-tRNA synthetase 1"/>
    <property type="match status" value="1"/>
</dbReference>
<dbReference type="EMBL" id="HBHK01022873">
    <property type="protein sequence ID" value="CAD9701066.1"/>
    <property type="molecule type" value="Transcribed_RNA"/>
</dbReference>
<name>A0A7S2WQ73_9STRA</name>
<dbReference type="PANTHER" id="PTHR10745:SF0">
    <property type="entry name" value="GLYCINE--TRNA LIGASE"/>
    <property type="match status" value="1"/>
</dbReference>
<dbReference type="Gene3D" id="3.40.50.800">
    <property type="entry name" value="Anticodon-binding domain"/>
    <property type="match status" value="1"/>
</dbReference>
<proteinExistence type="inferred from homology"/>
<dbReference type="InterPro" id="IPR045864">
    <property type="entry name" value="aa-tRNA-synth_II/BPL/LPL"/>
</dbReference>